<name>A0A8S1NBL4_PARPR</name>
<sequence>MSMEILDDTSIRNLGLRRSIYEFLECCQIWVLQRTFIKKCYKYKYNFYLLKMFSCDIVAMPNKYSRYLGSSVSQPDQPSSSRIKKPNSKFKLLSLHTIKKDEIKNFYHHSSIYNIKEYKDLIKSPVFFFESNTTKLTDLQTRVLITDFQRKVAAYLLNKKLSNSKNMRKYYAELKAASQQKEFESQQIILHTQPQDNHNKVEQQEIGIEIMLMDNNKIIGKQVIPNERIQNRLLKYMDKYLNDDQIDYETKIHFMTQQYSEIVKKIKTKAFKIKVPENYTQQMIDEYAQISDKKKREQFDQQFDQLADQIIQTIHQSSETISSQKVSQTDLQNLDEDIQINMKTQVLTEQLQQSVEYQEDFEEELNKNQRKFKKIIKYDTSNKNSIKKQSIRIQNQSDPDLIQSLLDQKGSNPSDMSQELIRSKNKYKGYLDNNKNNLNTDYDNLVNEQNQKLTNFVDERYRIRNISRNQSGQVEQKDLIDLDNQQMKTDYLQQKDNKIIRRISQFDSNSVKNNSNNYSHQQNSSLNIYSNQENSKNKKNTIQDEISQKIEQQLQQVQSVIQKKKFGVLDKLLDAQSVFDVDICLADFPLNKSTSNNGQEDKQIFQQLFAWQKEITQIIPILNQLNRKSMENESIYETKSGSSDDNN</sequence>
<dbReference type="EMBL" id="CAJJDM010000082">
    <property type="protein sequence ID" value="CAD8087716.1"/>
    <property type="molecule type" value="Genomic_DNA"/>
</dbReference>
<evidence type="ECO:0000313" key="2">
    <source>
        <dbReference type="Proteomes" id="UP000688137"/>
    </source>
</evidence>
<dbReference type="AlphaFoldDB" id="A0A8S1NBL4"/>
<proteinExistence type="predicted"/>
<dbReference type="Proteomes" id="UP000688137">
    <property type="component" value="Unassembled WGS sequence"/>
</dbReference>
<organism evidence="1 2">
    <name type="scientific">Paramecium primaurelia</name>
    <dbReference type="NCBI Taxonomy" id="5886"/>
    <lineage>
        <taxon>Eukaryota</taxon>
        <taxon>Sar</taxon>
        <taxon>Alveolata</taxon>
        <taxon>Ciliophora</taxon>
        <taxon>Intramacronucleata</taxon>
        <taxon>Oligohymenophorea</taxon>
        <taxon>Peniculida</taxon>
        <taxon>Parameciidae</taxon>
        <taxon>Paramecium</taxon>
    </lineage>
</organism>
<dbReference type="OMA" id="YETKIHF"/>
<evidence type="ECO:0000313" key="1">
    <source>
        <dbReference type="EMBL" id="CAD8087716.1"/>
    </source>
</evidence>
<protein>
    <submittedName>
        <fullName evidence="1">Uncharacterized protein</fullName>
    </submittedName>
</protein>
<comment type="caution">
    <text evidence="1">The sequence shown here is derived from an EMBL/GenBank/DDBJ whole genome shotgun (WGS) entry which is preliminary data.</text>
</comment>
<keyword evidence="2" id="KW-1185">Reference proteome</keyword>
<reference evidence="1" key="1">
    <citation type="submission" date="2021-01" db="EMBL/GenBank/DDBJ databases">
        <authorList>
            <consortium name="Genoscope - CEA"/>
            <person name="William W."/>
        </authorList>
    </citation>
    <scope>NUCLEOTIDE SEQUENCE</scope>
</reference>
<accession>A0A8S1NBL4</accession>
<gene>
    <name evidence="1" type="ORF">PPRIM_AZ9-3.1.T0790076</name>
</gene>